<evidence type="ECO:0000256" key="3">
    <source>
        <dbReference type="ARBA" id="ARBA00022692"/>
    </source>
</evidence>
<accession>A0A1Y5Q835</accession>
<evidence type="ECO:0000256" key="4">
    <source>
        <dbReference type="ARBA" id="ARBA00022989"/>
    </source>
</evidence>
<evidence type="ECO:0000256" key="5">
    <source>
        <dbReference type="ARBA" id="ARBA00023136"/>
    </source>
</evidence>
<organism evidence="9">
    <name type="scientific">uncultured Stenotrophomonas sp</name>
    <dbReference type="NCBI Taxonomy" id="165438"/>
    <lineage>
        <taxon>Bacteria</taxon>
        <taxon>Pseudomonadati</taxon>
        <taxon>Pseudomonadota</taxon>
        <taxon>Gammaproteobacteria</taxon>
        <taxon>Lysobacterales</taxon>
        <taxon>Lysobacteraceae</taxon>
        <taxon>Stenotrophomonas</taxon>
        <taxon>environmental samples</taxon>
    </lineage>
</organism>
<dbReference type="AlphaFoldDB" id="A0A1Y5Q835"/>
<evidence type="ECO:0000259" key="8">
    <source>
        <dbReference type="Pfam" id="PF01618"/>
    </source>
</evidence>
<evidence type="ECO:0000256" key="1">
    <source>
        <dbReference type="ARBA" id="ARBA00004651"/>
    </source>
</evidence>
<comment type="similarity">
    <text evidence="6">Belongs to the exbB/tolQ family.</text>
</comment>
<keyword evidence="3 7" id="KW-0812">Transmembrane</keyword>
<dbReference type="EMBL" id="FLTS01000001">
    <property type="protein sequence ID" value="SBV36117.1"/>
    <property type="molecule type" value="Genomic_DNA"/>
</dbReference>
<dbReference type="Pfam" id="PF01618">
    <property type="entry name" value="MotA_ExbB"/>
    <property type="match status" value="1"/>
</dbReference>
<reference evidence="9" key="1">
    <citation type="submission" date="2016-03" db="EMBL/GenBank/DDBJ databases">
        <authorList>
            <person name="Ploux O."/>
        </authorList>
    </citation>
    <scope>NUCLEOTIDE SEQUENCE</scope>
    <source>
        <strain evidence="9">UC10</strain>
    </source>
</reference>
<keyword evidence="6" id="KW-0813">Transport</keyword>
<dbReference type="GO" id="GO:0005886">
    <property type="term" value="C:plasma membrane"/>
    <property type="evidence" value="ECO:0007669"/>
    <property type="project" value="UniProtKB-SubCell"/>
</dbReference>
<comment type="subcellular location">
    <subcellularLocation>
        <location evidence="1">Cell membrane</location>
        <topology evidence="1">Multi-pass membrane protein</topology>
    </subcellularLocation>
    <subcellularLocation>
        <location evidence="6">Membrane</location>
        <topology evidence="6">Multi-pass membrane protein</topology>
    </subcellularLocation>
</comment>
<evidence type="ECO:0000256" key="7">
    <source>
        <dbReference type="SAM" id="Phobius"/>
    </source>
</evidence>
<dbReference type="PANTHER" id="PTHR30433:SF3">
    <property type="entry name" value="MOTILITY PROTEIN A"/>
    <property type="match status" value="1"/>
</dbReference>
<evidence type="ECO:0000256" key="2">
    <source>
        <dbReference type="ARBA" id="ARBA00022475"/>
    </source>
</evidence>
<name>A0A1Y5Q835_9GAMM</name>
<sequence>MDRLSIIGLFLALASLVGGSILKGAGLSSLWSPAAFVIVILGTIAAILLHTSPAIFRHAFRIVGWVVRPPASDRQLLIRQIVEWSNIARRQGLLGLEPQVEQQDDPFVRKGLQLVVDGVEPDAIRRMLEIELNGQEHRDLAAAKVFEGMGIYAPTLGIIGAVLGLMAVMKNLADPSKLGHGIAAAFTATIYGIASANLLFLPVCAKLKSVIAHNSRDHEMIIEGLIAIAQGENPRNIETSLAGFLG</sequence>
<feature type="transmembrane region" description="Helical" evidence="7">
    <location>
        <begin position="29"/>
        <end position="49"/>
    </location>
</feature>
<protein>
    <submittedName>
        <fullName evidence="9">MotA/TolQ/ExbB proton channel</fullName>
    </submittedName>
</protein>
<feature type="domain" description="MotA/TolQ/ExbB proton channel" evidence="8">
    <location>
        <begin position="101"/>
        <end position="219"/>
    </location>
</feature>
<dbReference type="GO" id="GO:0015031">
    <property type="term" value="P:protein transport"/>
    <property type="evidence" value="ECO:0007669"/>
    <property type="project" value="UniProtKB-KW"/>
</dbReference>
<dbReference type="PANTHER" id="PTHR30433">
    <property type="entry name" value="CHEMOTAXIS PROTEIN MOTA"/>
    <property type="match status" value="1"/>
</dbReference>
<keyword evidence="5 7" id="KW-0472">Membrane</keyword>
<dbReference type="GO" id="GO:0006935">
    <property type="term" value="P:chemotaxis"/>
    <property type="evidence" value="ECO:0007669"/>
    <property type="project" value="InterPro"/>
</dbReference>
<dbReference type="InterPro" id="IPR002898">
    <property type="entry name" value="MotA_ExbB_proton_chnl"/>
</dbReference>
<evidence type="ECO:0000256" key="6">
    <source>
        <dbReference type="RuleBase" id="RU004057"/>
    </source>
</evidence>
<feature type="transmembrane region" description="Helical" evidence="7">
    <location>
        <begin position="151"/>
        <end position="169"/>
    </location>
</feature>
<evidence type="ECO:0000313" key="9">
    <source>
        <dbReference type="EMBL" id="SBV36117.1"/>
    </source>
</evidence>
<proteinExistence type="inferred from homology"/>
<dbReference type="GO" id="GO:0071978">
    <property type="term" value="P:bacterial-type flagellum-dependent swarming motility"/>
    <property type="evidence" value="ECO:0007669"/>
    <property type="project" value="InterPro"/>
</dbReference>
<dbReference type="NCBIfam" id="NF006583">
    <property type="entry name" value="PRK09109.1"/>
    <property type="match status" value="1"/>
</dbReference>
<keyword evidence="6" id="KW-0653">Protein transport</keyword>
<gene>
    <name evidence="9" type="ORF">STPYR_11047</name>
</gene>
<dbReference type="InterPro" id="IPR047055">
    <property type="entry name" value="MotA-like"/>
</dbReference>
<feature type="transmembrane region" description="Helical" evidence="7">
    <location>
        <begin position="181"/>
        <end position="201"/>
    </location>
</feature>
<keyword evidence="2" id="KW-1003">Cell membrane</keyword>
<keyword evidence="4 7" id="KW-1133">Transmembrane helix</keyword>